<feature type="transmembrane region" description="Helical" evidence="8">
    <location>
        <begin position="280"/>
        <end position="299"/>
    </location>
</feature>
<feature type="transmembrane region" description="Helical" evidence="8">
    <location>
        <begin position="105"/>
        <end position="127"/>
    </location>
</feature>
<feature type="transmembrane region" description="Helical" evidence="8">
    <location>
        <begin position="156"/>
        <end position="173"/>
    </location>
</feature>
<evidence type="ECO:0000256" key="7">
    <source>
        <dbReference type="ARBA" id="ARBA00023136"/>
    </source>
</evidence>
<keyword evidence="7 8" id="KW-0472">Membrane</keyword>
<comment type="similarity">
    <text evidence="2">Belongs to the EamA transporter family.</text>
</comment>
<dbReference type="Pfam" id="PF00892">
    <property type="entry name" value="EamA"/>
    <property type="match status" value="1"/>
</dbReference>
<gene>
    <name evidence="10" type="primary">rarD</name>
    <name evidence="10" type="ORF">MAF45_04370</name>
</gene>
<feature type="transmembrane region" description="Helical" evidence="8">
    <location>
        <begin position="217"/>
        <end position="239"/>
    </location>
</feature>
<evidence type="ECO:0000259" key="9">
    <source>
        <dbReference type="Pfam" id="PF00892"/>
    </source>
</evidence>
<keyword evidence="3" id="KW-0813">Transport</keyword>
<keyword evidence="11" id="KW-1185">Reference proteome</keyword>
<organism evidence="10 11">
    <name type="scientific">Mesosutterella porci</name>
    <dbReference type="NCBI Taxonomy" id="2915351"/>
    <lineage>
        <taxon>Bacteria</taxon>
        <taxon>Pseudomonadati</taxon>
        <taxon>Pseudomonadota</taxon>
        <taxon>Betaproteobacteria</taxon>
        <taxon>Burkholderiales</taxon>
        <taxon>Sutterellaceae</taxon>
        <taxon>Mesosutterella</taxon>
    </lineage>
</organism>
<feature type="transmembrane region" description="Helical" evidence="8">
    <location>
        <begin position="12"/>
        <end position="32"/>
    </location>
</feature>
<protein>
    <submittedName>
        <fullName evidence="10">EamA family transporter RarD</fullName>
    </submittedName>
</protein>
<evidence type="ECO:0000313" key="10">
    <source>
        <dbReference type="EMBL" id="MCG5030680.1"/>
    </source>
</evidence>
<keyword evidence="5 8" id="KW-0812">Transmembrane</keyword>
<name>A0ABS9MQ04_9BURK</name>
<dbReference type="RefSeq" id="WP_237978333.1">
    <property type="nucleotide sequence ID" value="NZ_JAKNCT010000004.1"/>
</dbReference>
<feature type="transmembrane region" description="Helical" evidence="8">
    <location>
        <begin position="185"/>
        <end position="205"/>
    </location>
</feature>
<dbReference type="InterPro" id="IPR037185">
    <property type="entry name" value="EmrE-like"/>
</dbReference>
<evidence type="ECO:0000256" key="3">
    <source>
        <dbReference type="ARBA" id="ARBA00022448"/>
    </source>
</evidence>
<proteinExistence type="inferred from homology"/>
<dbReference type="InterPro" id="IPR004626">
    <property type="entry name" value="RarD"/>
</dbReference>
<evidence type="ECO:0000256" key="4">
    <source>
        <dbReference type="ARBA" id="ARBA00022475"/>
    </source>
</evidence>
<dbReference type="EMBL" id="JAKNCT010000004">
    <property type="protein sequence ID" value="MCG5030680.1"/>
    <property type="molecule type" value="Genomic_DNA"/>
</dbReference>
<dbReference type="PANTHER" id="PTHR22911">
    <property type="entry name" value="ACYL-MALONYL CONDENSING ENZYME-RELATED"/>
    <property type="match status" value="1"/>
</dbReference>
<feature type="transmembrane region" description="Helical" evidence="8">
    <location>
        <begin position="78"/>
        <end position="99"/>
    </location>
</feature>
<feature type="transmembrane region" description="Helical" evidence="8">
    <location>
        <begin position="246"/>
        <end position="268"/>
    </location>
</feature>
<comment type="caution">
    <text evidence="10">The sequence shown here is derived from an EMBL/GenBank/DDBJ whole genome shotgun (WGS) entry which is preliminary data.</text>
</comment>
<evidence type="ECO:0000256" key="6">
    <source>
        <dbReference type="ARBA" id="ARBA00022989"/>
    </source>
</evidence>
<keyword evidence="4" id="KW-1003">Cell membrane</keyword>
<dbReference type="SUPFAM" id="SSF103481">
    <property type="entry name" value="Multidrug resistance efflux transporter EmrE"/>
    <property type="match status" value="2"/>
</dbReference>
<feature type="domain" description="EamA" evidence="9">
    <location>
        <begin position="159"/>
        <end position="291"/>
    </location>
</feature>
<dbReference type="PANTHER" id="PTHR22911:SF137">
    <property type="entry name" value="SOLUTE CARRIER FAMILY 35 MEMBER G2-RELATED"/>
    <property type="match status" value="1"/>
</dbReference>
<dbReference type="Proteomes" id="UP001297600">
    <property type="component" value="Unassembled WGS sequence"/>
</dbReference>
<evidence type="ECO:0000313" key="11">
    <source>
        <dbReference type="Proteomes" id="UP001297600"/>
    </source>
</evidence>
<evidence type="ECO:0000256" key="5">
    <source>
        <dbReference type="ARBA" id="ARBA00022692"/>
    </source>
</evidence>
<feature type="transmembrane region" description="Helical" evidence="8">
    <location>
        <begin position="134"/>
        <end position="150"/>
    </location>
</feature>
<evidence type="ECO:0000256" key="2">
    <source>
        <dbReference type="ARBA" id="ARBA00007362"/>
    </source>
</evidence>
<accession>A0ABS9MQ04</accession>
<reference evidence="10 11" key="1">
    <citation type="submission" date="2022-02" db="EMBL/GenBank/DDBJ databases">
        <title>Mesosutterella porci, a novel member of the family Sutterellaceae from pig feces.</title>
        <authorList>
            <person name="Wylensek D."/>
            <person name="Clavel T."/>
        </authorList>
    </citation>
    <scope>NUCLEOTIDE SEQUENCE [LARGE SCALE GENOMIC DNA]</scope>
    <source>
        <strain evidence="11">oilRF-744-wt-GAM-9</strain>
    </source>
</reference>
<dbReference type="InterPro" id="IPR000620">
    <property type="entry name" value="EamA_dom"/>
</dbReference>
<sequence length="307" mass="32725">MDSTNSNLRAGLAAGLLANGIWGLFPLYWHLLGGAASTEILAHRIVWCLVSLAAALALTGRLGACARAVRALASDRRLALTLFAATVFASANWLINIVGANTDRVVELGIGMFITPLATVGLGMAFFHEQLSRTRVAAVALAAAGVLIMIFELGRFPWIAIGVSASWAVYGALKKTVRMDPWYSITVEHAMMAPFALAWLAWLAASGEGVFLAPGRAALSLELMGTGLLTLIPMVSFSIAAQKLPLILLGIIQYLNPVMTLLLGLFWFGEPISRGEVIPLLFIWSGIALYLVPSAVAALREKAREAL</sequence>
<feature type="transmembrane region" description="Helical" evidence="8">
    <location>
        <begin position="44"/>
        <end position="66"/>
    </location>
</feature>
<dbReference type="NCBIfam" id="TIGR00688">
    <property type="entry name" value="rarD"/>
    <property type="match status" value="1"/>
</dbReference>
<comment type="subcellular location">
    <subcellularLocation>
        <location evidence="1">Cell membrane</location>
        <topology evidence="1">Multi-pass membrane protein</topology>
    </subcellularLocation>
</comment>
<keyword evidence="6 8" id="KW-1133">Transmembrane helix</keyword>
<evidence type="ECO:0000256" key="1">
    <source>
        <dbReference type="ARBA" id="ARBA00004651"/>
    </source>
</evidence>
<evidence type="ECO:0000256" key="8">
    <source>
        <dbReference type="SAM" id="Phobius"/>
    </source>
</evidence>